<protein>
    <submittedName>
        <fullName evidence="3">Uncharacterized protein</fullName>
    </submittedName>
</protein>
<reference evidence="3" key="3">
    <citation type="submission" date="2025-08" db="UniProtKB">
        <authorList>
            <consortium name="RefSeq"/>
        </authorList>
    </citation>
    <scope>IDENTIFICATION</scope>
    <source>
        <strain evidence="3">CBS 342.82</strain>
    </source>
</reference>
<sequence length="224" mass="22894">MSVHAEPIPIEPVVRRSEAVANCATEVTVTVTTIPSYCLPPATTISSSPPPPPPSPTTTGAEPSPPMTTPSPPSTYGLPPSPPPVTTSVSTPVSSPPVPISPEACTVCTTWVETVTIPSDDDSSPPVTTIFTSSAPTTGPWGWGATVPEEKSSETTSQPMASVTSSQSSVPNKPYQSITTTAASPSHKPSYTKPSDGVMSMPNDGVKVAASLAFIGIPLVLALF</sequence>
<dbReference type="Proteomes" id="UP000504637">
    <property type="component" value="Unplaced"/>
</dbReference>
<organism evidence="3">
    <name type="scientific">Dissoconium aciculare CBS 342.82</name>
    <dbReference type="NCBI Taxonomy" id="1314786"/>
    <lineage>
        <taxon>Eukaryota</taxon>
        <taxon>Fungi</taxon>
        <taxon>Dikarya</taxon>
        <taxon>Ascomycota</taxon>
        <taxon>Pezizomycotina</taxon>
        <taxon>Dothideomycetes</taxon>
        <taxon>Dothideomycetidae</taxon>
        <taxon>Mycosphaerellales</taxon>
        <taxon>Dissoconiaceae</taxon>
        <taxon>Dissoconium</taxon>
    </lineage>
</organism>
<accession>A0A6J3LU14</accession>
<evidence type="ECO:0000313" key="3">
    <source>
        <dbReference type="RefSeq" id="XP_033455805.1"/>
    </source>
</evidence>
<dbReference type="GeneID" id="54361292"/>
<feature type="region of interest" description="Disordered" evidence="1">
    <location>
        <begin position="131"/>
        <end position="197"/>
    </location>
</feature>
<dbReference type="RefSeq" id="XP_033455805.1">
    <property type="nucleotide sequence ID" value="XM_033603492.1"/>
</dbReference>
<reference evidence="3" key="1">
    <citation type="submission" date="2020-01" db="EMBL/GenBank/DDBJ databases">
        <authorList>
            <consortium name="DOE Joint Genome Institute"/>
            <person name="Haridas S."/>
            <person name="Albert R."/>
            <person name="Binder M."/>
            <person name="Bloem J."/>
            <person name="Labutti K."/>
            <person name="Salamov A."/>
            <person name="Andreopoulos B."/>
            <person name="Baker S.E."/>
            <person name="Barry K."/>
            <person name="Bills G."/>
            <person name="Bluhm B.H."/>
            <person name="Cannon C."/>
            <person name="Castanera R."/>
            <person name="Culley D.E."/>
            <person name="Daum C."/>
            <person name="Ezra D."/>
            <person name="Gonzalez J.B."/>
            <person name="Henrissat B."/>
            <person name="Kuo A."/>
            <person name="Liang C."/>
            <person name="Lipzen A."/>
            <person name="Lutzoni F."/>
            <person name="Magnuson J."/>
            <person name="Mondo S."/>
            <person name="Nolan M."/>
            <person name="Ohm R."/>
            <person name="Pangilinan J."/>
            <person name="Park H.-J."/>
            <person name="Ramirez L."/>
            <person name="Alfaro M."/>
            <person name="Sun H."/>
            <person name="Tritt A."/>
            <person name="Yoshinaga Y."/>
            <person name="Zwiers L.-H."/>
            <person name="Turgeon B.G."/>
            <person name="Goodwin S.B."/>
            <person name="Spatafora J.W."/>
            <person name="Crous P.W."/>
            <person name="Grigoriev I.V."/>
        </authorList>
    </citation>
    <scope>NUCLEOTIDE SEQUENCE</scope>
    <source>
        <strain evidence="3">CBS 342.82</strain>
    </source>
</reference>
<dbReference type="AlphaFoldDB" id="A0A6J3LU14"/>
<feature type="region of interest" description="Disordered" evidence="1">
    <location>
        <begin position="42"/>
        <end position="100"/>
    </location>
</feature>
<feature type="compositionally biased region" description="Polar residues" evidence="1">
    <location>
        <begin position="154"/>
        <end position="193"/>
    </location>
</feature>
<feature type="compositionally biased region" description="Pro residues" evidence="1">
    <location>
        <begin position="63"/>
        <end position="85"/>
    </location>
</feature>
<reference evidence="3" key="2">
    <citation type="submission" date="2020-04" db="EMBL/GenBank/DDBJ databases">
        <authorList>
            <consortium name="NCBI Genome Project"/>
        </authorList>
    </citation>
    <scope>NUCLEOTIDE SEQUENCE</scope>
    <source>
        <strain evidence="3">CBS 342.82</strain>
    </source>
</reference>
<evidence type="ECO:0000313" key="2">
    <source>
        <dbReference type="Proteomes" id="UP000504637"/>
    </source>
</evidence>
<evidence type="ECO:0000256" key="1">
    <source>
        <dbReference type="SAM" id="MobiDB-lite"/>
    </source>
</evidence>
<proteinExistence type="predicted"/>
<gene>
    <name evidence="3" type="ORF">K489DRAFT_374122</name>
</gene>
<keyword evidence="2" id="KW-1185">Reference proteome</keyword>
<name>A0A6J3LU14_9PEZI</name>